<proteinExistence type="inferred from homology"/>
<evidence type="ECO:0000256" key="3">
    <source>
        <dbReference type="ARBA" id="ARBA00022490"/>
    </source>
</evidence>
<dbReference type="InterPro" id="IPR018170">
    <property type="entry name" value="Aldo/ket_reductase_CS"/>
</dbReference>
<comment type="similarity">
    <text evidence="2">Belongs to the aldo/keto reductase family.</text>
</comment>
<dbReference type="SUPFAM" id="SSF51430">
    <property type="entry name" value="NAD(P)-linked oxidoreductase"/>
    <property type="match status" value="1"/>
</dbReference>
<feature type="binding site" evidence="6">
    <location>
        <position position="112"/>
    </location>
    <ligand>
        <name>substrate</name>
    </ligand>
</feature>
<reference evidence="9 10" key="1">
    <citation type="submission" date="2021-11" db="EMBL/GenBank/DDBJ databases">
        <title>Black yeast isolated from Biological Soil Crust.</title>
        <authorList>
            <person name="Kurbessoian T."/>
        </authorList>
    </citation>
    <scope>NUCLEOTIDE SEQUENCE [LARGE SCALE GENOMIC DNA]</scope>
    <source>
        <strain evidence="9 10">CCFEE 5522</strain>
    </source>
</reference>
<feature type="site" description="Lowers pKa of active site Tyr" evidence="7">
    <location>
        <position position="81"/>
    </location>
</feature>
<protein>
    <recommendedName>
        <fullName evidence="8">NADP-dependent oxidoreductase domain-containing protein</fullName>
    </recommendedName>
</protein>
<dbReference type="InterPro" id="IPR023210">
    <property type="entry name" value="NADP_OxRdtase_dom"/>
</dbReference>
<dbReference type="PRINTS" id="PR00069">
    <property type="entry name" value="ALDKETRDTASE"/>
</dbReference>
<feature type="active site" description="Proton donor" evidence="5">
    <location>
        <position position="56"/>
    </location>
</feature>
<sequence length="299" mass="33217">MASDLQWTKKTFTLNTGAKMPAVGLGTWQSGPNEVRKAVKAALDAGYRHIDTALAYGNENEVGQGIKDSGVPREEIWVTTKLDNPWHKRVEEGITSSLKSLDLDYVDLYLMHWPSSTDPDDLKKHLPDWDFIKTWAELQKLPASGRVKNIGVSNFAIKNLEKLLNDPSCKTVPAVNQIELHPNNPSPKLIDYCKEKGIHCTAYSCLGSTNSPLAKDETLAKIAESKGKSTAQVLLMWGLQRGTSVIPKSVTASRIEGNYQLDGWSLTDEEMQKLSNLPDRFKVCGDSWLPVKVFFGDDE</sequence>
<dbReference type="GO" id="GO:0019568">
    <property type="term" value="P:arabinose catabolic process"/>
    <property type="evidence" value="ECO:0007669"/>
    <property type="project" value="UniProtKB-ARBA"/>
</dbReference>
<dbReference type="PIRSF" id="PIRSF000097">
    <property type="entry name" value="AKR"/>
    <property type="match status" value="1"/>
</dbReference>
<dbReference type="GO" id="GO:0042180">
    <property type="term" value="P:ketone metabolic process"/>
    <property type="evidence" value="ECO:0007669"/>
    <property type="project" value="UniProtKB-ARBA"/>
</dbReference>
<keyword evidence="3" id="KW-0963">Cytoplasm</keyword>
<dbReference type="GO" id="GO:0006066">
    <property type="term" value="P:alcohol metabolic process"/>
    <property type="evidence" value="ECO:0007669"/>
    <property type="project" value="UniProtKB-ARBA"/>
</dbReference>
<dbReference type="PANTHER" id="PTHR11732">
    <property type="entry name" value="ALDO/KETO REDUCTASE"/>
    <property type="match status" value="1"/>
</dbReference>
<dbReference type="EMBL" id="JAVFHQ010000011">
    <property type="protein sequence ID" value="KAK4547348.1"/>
    <property type="molecule type" value="Genomic_DNA"/>
</dbReference>
<dbReference type="Proteomes" id="UP001324427">
    <property type="component" value="Unassembled WGS sequence"/>
</dbReference>
<comment type="subcellular location">
    <subcellularLocation>
        <location evidence="1">Cytoplasm</location>
    </subcellularLocation>
</comment>
<dbReference type="InterPro" id="IPR036812">
    <property type="entry name" value="NAD(P)_OxRdtase_dom_sf"/>
</dbReference>
<dbReference type="GO" id="GO:0042843">
    <property type="term" value="P:D-xylose catabolic process"/>
    <property type="evidence" value="ECO:0007669"/>
    <property type="project" value="UniProtKB-ARBA"/>
</dbReference>
<dbReference type="FunFam" id="3.20.20.100:FF:000018">
    <property type="entry name" value="Glycerol dehydrogenase Gcy1"/>
    <property type="match status" value="1"/>
</dbReference>
<dbReference type="Pfam" id="PF00248">
    <property type="entry name" value="Aldo_ket_red"/>
    <property type="match status" value="1"/>
</dbReference>
<dbReference type="PROSITE" id="PS00062">
    <property type="entry name" value="ALDOKETO_REDUCTASE_2"/>
    <property type="match status" value="1"/>
</dbReference>
<dbReference type="AlphaFoldDB" id="A0AAV9JS51"/>
<gene>
    <name evidence="9" type="ORF">LTR36_001004</name>
</gene>
<evidence type="ECO:0000256" key="4">
    <source>
        <dbReference type="ARBA" id="ARBA00023002"/>
    </source>
</evidence>
<dbReference type="GO" id="GO:0033554">
    <property type="term" value="P:cellular response to stress"/>
    <property type="evidence" value="ECO:0007669"/>
    <property type="project" value="UniProtKB-ARBA"/>
</dbReference>
<organism evidence="9 10">
    <name type="scientific">Oleoguttula mirabilis</name>
    <dbReference type="NCBI Taxonomy" id="1507867"/>
    <lineage>
        <taxon>Eukaryota</taxon>
        <taxon>Fungi</taxon>
        <taxon>Dikarya</taxon>
        <taxon>Ascomycota</taxon>
        <taxon>Pezizomycotina</taxon>
        <taxon>Dothideomycetes</taxon>
        <taxon>Dothideomycetidae</taxon>
        <taxon>Mycosphaerellales</taxon>
        <taxon>Teratosphaeriaceae</taxon>
        <taxon>Oleoguttula</taxon>
    </lineage>
</organism>
<feature type="domain" description="NADP-dependent oxidoreductase" evidence="8">
    <location>
        <begin position="23"/>
        <end position="275"/>
    </location>
</feature>
<evidence type="ECO:0000259" key="8">
    <source>
        <dbReference type="Pfam" id="PF00248"/>
    </source>
</evidence>
<dbReference type="GO" id="GO:0005737">
    <property type="term" value="C:cytoplasm"/>
    <property type="evidence" value="ECO:0007669"/>
    <property type="project" value="UniProtKB-SubCell"/>
</dbReference>
<keyword evidence="10" id="KW-1185">Reference proteome</keyword>
<comment type="caution">
    <text evidence="9">The sequence shown here is derived from an EMBL/GenBank/DDBJ whole genome shotgun (WGS) entry which is preliminary data.</text>
</comment>
<evidence type="ECO:0000313" key="9">
    <source>
        <dbReference type="EMBL" id="KAK4547348.1"/>
    </source>
</evidence>
<keyword evidence="4" id="KW-0560">Oxidoreductase</keyword>
<evidence type="ECO:0000256" key="6">
    <source>
        <dbReference type="PIRSR" id="PIRSR000097-2"/>
    </source>
</evidence>
<evidence type="ECO:0000313" key="10">
    <source>
        <dbReference type="Proteomes" id="UP001324427"/>
    </source>
</evidence>
<dbReference type="InterPro" id="IPR020471">
    <property type="entry name" value="AKR"/>
</dbReference>
<evidence type="ECO:0000256" key="1">
    <source>
        <dbReference type="ARBA" id="ARBA00004496"/>
    </source>
</evidence>
<name>A0AAV9JS51_9PEZI</name>
<accession>A0AAV9JS51</accession>
<dbReference type="PROSITE" id="PS00063">
    <property type="entry name" value="ALDOKETO_REDUCTASE_3"/>
    <property type="match status" value="1"/>
</dbReference>
<evidence type="ECO:0000256" key="5">
    <source>
        <dbReference type="PIRSR" id="PIRSR000097-1"/>
    </source>
</evidence>
<evidence type="ECO:0000256" key="2">
    <source>
        <dbReference type="ARBA" id="ARBA00007905"/>
    </source>
</evidence>
<dbReference type="GO" id="GO:0004032">
    <property type="term" value="F:aldose reductase (NADPH) activity"/>
    <property type="evidence" value="ECO:0007669"/>
    <property type="project" value="UniProtKB-ARBA"/>
</dbReference>
<dbReference type="PROSITE" id="PS00798">
    <property type="entry name" value="ALDOKETO_REDUCTASE_1"/>
    <property type="match status" value="1"/>
</dbReference>
<evidence type="ECO:0000256" key="7">
    <source>
        <dbReference type="PIRSR" id="PIRSR000097-3"/>
    </source>
</evidence>
<dbReference type="Gene3D" id="3.20.20.100">
    <property type="entry name" value="NADP-dependent oxidoreductase domain"/>
    <property type="match status" value="1"/>
</dbReference>